<evidence type="ECO:0000259" key="1">
    <source>
        <dbReference type="Pfam" id="PF02214"/>
    </source>
</evidence>
<protein>
    <submittedName>
        <fullName evidence="3">Eukaryotic translation initiation factor 3 subunit G</fullName>
    </submittedName>
</protein>
<gene>
    <name evidence="3" type="ORF">PHPALM_37942</name>
</gene>
<dbReference type="CDD" id="cd18316">
    <property type="entry name" value="BTB_POZ_KCTD-like"/>
    <property type="match status" value="1"/>
</dbReference>
<dbReference type="Pfam" id="PF02214">
    <property type="entry name" value="BTB_2"/>
    <property type="match status" value="1"/>
</dbReference>
<feature type="non-terminal residue" evidence="3">
    <location>
        <position position="284"/>
    </location>
</feature>
<dbReference type="AlphaFoldDB" id="A0A2P4WW51"/>
<dbReference type="GO" id="GO:0003743">
    <property type="term" value="F:translation initiation factor activity"/>
    <property type="evidence" value="ECO:0007669"/>
    <property type="project" value="UniProtKB-KW"/>
</dbReference>
<reference evidence="3 4" key="1">
    <citation type="journal article" date="2017" name="Genome Biol. Evol.">
        <title>Phytophthora megakarya and P. palmivora, closely related causal agents of cacao black pod rot, underwent increases in genome sizes and gene numbers by different mechanisms.</title>
        <authorList>
            <person name="Ali S.S."/>
            <person name="Shao J."/>
            <person name="Lary D.J."/>
            <person name="Kronmiller B."/>
            <person name="Shen D."/>
            <person name="Strem M.D."/>
            <person name="Amoako-Attah I."/>
            <person name="Akrofi A.Y."/>
            <person name="Begoude B.A."/>
            <person name="Ten Hoopen G.M."/>
            <person name="Coulibaly K."/>
            <person name="Kebe B.I."/>
            <person name="Melnick R.L."/>
            <person name="Guiltinan M.J."/>
            <person name="Tyler B.M."/>
            <person name="Meinhardt L.W."/>
            <person name="Bailey B.A."/>
        </authorList>
    </citation>
    <scope>NUCLEOTIDE SEQUENCE [LARGE SCALE GENOMIC DNA]</scope>
    <source>
        <strain evidence="4">sbr112.9</strain>
    </source>
</reference>
<dbReference type="InterPro" id="IPR011333">
    <property type="entry name" value="SKP1/BTB/POZ_sf"/>
</dbReference>
<comment type="caution">
    <text evidence="3">The sequence shown here is derived from an EMBL/GenBank/DDBJ whole genome shotgun (WGS) entry which is preliminary data.</text>
</comment>
<keyword evidence="3" id="KW-0396">Initiation factor</keyword>
<dbReference type="SUPFAM" id="SSF54695">
    <property type="entry name" value="POZ domain"/>
    <property type="match status" value="1"/>
</dbReference>
<dbReference type="OrthoDB" id="2414723at2759"/>
<accession>A0A2P4WW51</accession>
<organism evidence="3 4">
    <name type="scientific">Phytophthora palmivora</name>
    <dbReference type="NCBI Taxonomy" id="4796"/>
    <lineage>
        <taxon>Eukaryota</taxon>
        <taxon>Sar</taxon>
        <taxon>Stramenopiles</taxon>
        <taxon>Oomycota</taxon>
        <taxon>Peronosporomycetes</taxon>
        <taxon>Peronosporales</taxon>
        <taxon>Peronosporaceae</taxon>
        <taxon>Phytophthora</taxon>
    </lineage>
</organism>
<dbReference type="GO" id="GO:0051260">
    <property type="term" value="P:protein homooligomerization"/>
    <property type="evidence" value="ECO:0007669"/>
    <property type="project" value="InterPro"/>
</dbReference>
<feature type="domain" description="Potassium channel tetramerisation-type BTB" evidence="1">
    <location>
        <begin position="70"/>
        <end position="153"/>
    </location>
</feature>
<evidence type="ECO:0000259" key="2">
    <source>
        <dbReference type="Pfam" id="PF12353"/>
    </source>
</evidence>
<dbReference type="Pfam" id="PF12353">
    <property type="entry name" value="eIF3g"/>
    <property type="match status" value="1"/>
</dbReference>
<dbReference type="PANTHER" id="PTHR14499:SF136">
    <property type="entry name" value="GH08630P"/>
    <property type="match status" value="1"/>
</dbReference>
<evidence type="ECO:0000313" key="4">
    <source>
        <dbReference type="Proteomes" id="UP000237271"/>
    </source>
</evidence>
<dbReference type="Gene3D" id="3.30.710.10">
    <property type="entry name" value="Potassium Channel Kv1.1, Chain A"/>
    <property type="match status" value="1"/>
</dbReference>
<keyword evidence="4" id="KW-1185">Reference proteome</keyword>
<evidence type="ECO:0000313" key="3">
    <source>
        <dbReference type="EMBL" id="POM57530.1"/>
    </source>
</evidence>
<dbReference type="InterPro" id="IPR024675">
    <property type="entry name" value="eIF3g_N"/>
</dbReference>
<dbReference type="EMBL" id="NCKW01020662">
    <property type="protein sequence ID" value="POM57530.1"/>
    <property type="molecule type" value="Genomic_DNA"/>
</dbReference>
<feature type="domain" description="Eukaryotic translation initiation factor 3 subunit G N-terminal" evidence="2">
    <location>
        <begin position="171"/>
        <end position="284"/>
    </location>
</feature>
<dbReference type="Proteomes" id="UP000237271">
    <property type="component" value="Unassembled WGS sequence"/>
</dbReference>
<dbReference type="PANTHER" id="PTHR14499">
    <property type="entry name" value="POTASSIUM CHANNEL TETRAMERIZATION DOMAIN-CONTAINING"/>
    <property type="match status" value="1"/>
</dbReference>
<sequence length="284" mass="33290">MLSREGMRRELEREWAVIERAEKKLVDEKKEVVAEWVDVEGAQREYDTKRDEFEKDVSKQFRFLPEDTMIVFNVGGQMFRSTVKVWARDRFSILAQLCTKSPKLRPDKDGSFFFDRDFWVFRLILAFLQENHLPDTVEELRELYCEATFYRLGMRWGDEEDDLLPQRVESEPDSNGVRQIVEWKVNEAGDKVKITKKVKKVTEVERISKRALERKKWAKFGDALDDGDGSNVTYMSYEEVTLEDPNADQILPGEKKEEENIFAGVKNSSIVVCRHCGMVGDHWT</sequence>
<dbReference type="InterPro" id="IPR003131">
    <property type="entry name" value="T1-type_BTB"/>
</dbReference>
<proteinExistence type="predicted"/>
<name>A0A2P4WW51_9STRA</name>
<keyword evidence="3" id="KW-0648">Protein biosynthesis</keyword>